<feature type="compositionally biased region" description="Polar residues" evidence="14">
    <location>
        <begin position="1266"/>
        <end position="1275"/>
    </location>
</feature>
<feature type="region of interest" description="Disordered" evidence="14">
    <location>
        <begin position="1807"/>
        <end position="1860"/>
    </location>
</feature>
<feature type="domain" description="Nucleoporin Nup159/Nup146 N-terminal" evidence="15">
    <location>
        <begin position="34"/>
        <end position="397"/>
    </location>
</feature>
<keyword evidence="3" id="KW-0677">Repeat</keyword>
<dbReference type="GO" id="GO:0006606">
    <property type="term" value="P:protein import into nucleus"/>
    <property type="evidence" value="ECO:0007669"/>
    <property type="project" value="TreeGrafter"/>
</dbReference>
<evidence type="ECO:0000313" key="17">
    <source>
        <dbReference type="Ensembl" id="ENSGWIP00000027391.1"/>
    </source>
</evidence>
<dbReference type="InterPro" id="IPR026054">
    <property type="entry name" value="Nucleoporin"/>
</dbReference>
<keyword evidence="2" id="KW-0813">Transport</keyword>
<keyword evidence="18" id="KW-1185">Reference proteome</keyword>
<feature type="region of interest" description="Disordered" evidence="14">
    <location>
        <begin position="1996"/>
        <end position="2046"/>
    </location>
</feature>
<evidence type="ECO:0000256" key="8">
    <source>
        <dbReference type="ARBA" id="ARBA00023242"/>
    </source>
</evidence>
<dbReference type="GO" id="GO:0006406">
    <property type="term" value="P:mRNA export from nucleus"/>
    <property type="evidence" value="ECO:0007669"/>
    <property type="project" value="UniProtKB-ARBA"/>
</dbReference>
<keyword evidence="5" id="KW-0653">Protein transport</keyword>
<dbReference type="InterPro" id="IPR001680">
    <property type="entry name" value="WD40_rpt"/>
</dbReference>
<proteinExistence type="predicted"/>
<evidence type="ECO:0000256" key="2">
    <source>
        <dbReference type="ARBA" id="ARBA00022448"/>
    </source>
</evidence>
<feature type="compositionally biased region" description="Gly residues" evidence="14">
    <location>
        <begin position="1296"/>
        <end position="1306"/>
    </location>
</feature>
<dbReference type="GO" id="GO:0017056">
    <property type="term" value="F:structural constituent of nuclear pore"/>
    <property type="evidence" value="ECO:0007669"/>
    <property type="project" value="TreeGrafter"/>
</dbReference>
<keyword evidence="7" id="KW-0906">Nuclear pore complex</keyword>
<dbReference type="InterPro" id="IPR039462">
    <property type="entry name" value="Nup159/Nup146_N"/>
</dbReference>
<feature type="compositionally biased region" description="Low complexity" evidence="14">
    <location>
        <begin position="1285"/>
        <end position="1295"/>
    </location>
</feature>
<evidence type="ECO:0000256" key="14">
    <source>
        <dbReference type="SAM" id="MobiDB-lite"/>
    </source>
</evidence>
<feature type="region of interest" description="Disordered" evidence="14">
    <location>
        <begin position="1461"/>
        <end position="1500"/>
    </location>
</feature>
<evidence type="ECO:0000256" key="9">
    <source>
        <dbReference type="ARBA" id="ARBA00055090"/>
    </source>
</evidence>
<dbReference type="SMART" id="SM00320">
    <property type="entry name" value="WD40"/>
    <property type="match status" value="2"/>
</dbReference>
<feature type="compositionally biased region" description="Pro residues" evidence="14">
    <location>
        <begin position="1521"/>
        <end position="1538"/>
    </location>
</feature>
<evidence type="ECO:0000256" key="6">
    <source>
        <dbReference type="ARBA" id="ARBA00023010"/>
    </source>
</evidence>
<evidence type="ECO:0000256" key="12">
    <source>
        <dbReference type="ARBA" id="ARBA00077390"/>
    </source>
</evidence>
<evidence type="ECO:0000256" key="5">
    <source>
        <dbReference type="ARBA" id="ARBA00022927"/>
    </source>
</evidence>
<dbReference type="GO" id="GO:0008139">
    <property type="term" value="F:nuclear localization sequence binding"/>
    <property type="evidence" value="ECO:0007669"/>
    <property type="project" value="TreeGrafter"/>
</dbReference>
<evidence type="ECO:0000259" key="16">
    <source>
        <dbReference type="Pfam" id="PF18617"/>
    </source>
</evidence>
<name>A0A8C5EVH5_GOUWI</name>
<feature type="compositionally biased region" description="Polar residues" evidence="14">
    <location>
        <begin position="1554"/>
        <end position="1574"/>
    </location>
</feature>
<evidence type="ECO:0000256" key="13">
    <source>
        <dbReference type="ARBA" id="ARBA00083901"/>
    </source>
</evidence>
<dbReference type="InterPro" id="IPR041553">
    <property type="entry name" value="Nup214_FG"/>
</dbReference>
<keyword evidence="8" id="KW-0539">Nucleus</keyword>
<keyword evidence="6" id="KW-0811">Translocation</keyword>
<dbReference type="SUPFAM" id="SSF117289">
    <property type="entry name" value="Nucleoporin domain"/>
    <property type="match status" value="1"/>
</dbReference>
<dbReference type="Pfam" id="PF16755">
    <property type="entry name" value="Beta-prop_NUP159_NUP214"/>
    <property type="match status" value="1"/>
</dbReference>
<feature type="compositionally biased region" description="Polar residues" evidence="14">
    <location>
        <begin position="1315"/>
        <end position="1338"/>
    </location>
</feature>
<feature type="compositionally biased region" description="Gly residues" evidence="14">
    <location>
        <begin position="1828"/>
        <end position="1839"/>
    </location>
</feature>
<reference evidence="17" key="3">
    <citation type="submission" date="2025-09" db="UniProtKB">
        <authorList>
            <consortium name="Ensembl"/>
        </authorList>
    </citation>
    <scope>IDENTIFICATION</scope>
</reference>
<feature type="region of interest" description="Disordered" evidence="14">
    <location>
        <begin position="1266"/>
        <end position="1365"/>
    </location>
</feature>
<keyword evidence="4" id="KW-0509">mRNA transport</keyword>
<gene>
    <name evidence="17" type="primary">nup214</name>
</gene>
<reference evidence="17" key="2">
    <citation type="submission" date="2025-08" db="UniProtKB">
        <authorList>
            <consortium name="Ensembl"/>
        </authorList>
    </citation>
    <scope>IDENTIFICATION</scope>
</reference>
<dbReference type="GeneID" id="114473307"/>
<feature type="region of interest" description="Disordered" evidence="14">
    <location>
        <begin position="1514"/>
        <end position="1576"/>
    </location>
</feature>
<feature type="compositionally biased region" description="Polar residues" evidence="14">
    <location>
        <begin position="2028"/>
        <end position="2046"/>
    </location>
</feature>
<evidence type="ECO:0000256" key="1">
    <source>
        <dbReference type="ARBA" id="ARBA00004567"/>
    </source>
</evidence>
<feature type="compositionally biased region" description="Low complexity" evidence="14">
    <location>
        <begin position="2000"/>
        <end position="2023"/>
    </location>
</feature>
<dbReference type="Pfam" id="PF18617">
    <property type="entry name" value="Nup214_FG"/>
    <property type="match status" value="1"/>
</dbReference>
<evidence type="ECO:0000256" key="4">
    <source>
        <dbReference type="ARBA" id="ARBA00022816"/>
    </source>
</evidence>
<dbReference type="GO" id="GO:0005643">
    <property type="term" value="C:nuclear pore"/>
    <property type="evidence" value="ECO:0007669"/>
    <property type="project" value="UniProtKB-SubCell"/>
</dbReference>
<feature type="region of interest" description="Disordered" evidence="14">
    <location>
        <begin position="900"/>
        <end position="919"/>
    </location>
</feature>
<comment type="subunit">
    <text evidence="10">Homodimer. Part of the nuclear pore complex (NPC). Interacts with NUP88. Interacts with ZFP36; this interaction increases upon lipopolysaccharide (LPS) stimulation. Interacts with DDX19. Interacts with XPO1. Interacts with XPO5.</text>
</comment>
<evidence type="ECO:0000259" key="15">
    <source>
        <dbReference type="Pfam" id="PF16755"/>
    </source>
</evidence>
<dbReference type="OrthoDB" id="248320at2759"/>
<feature type="domain" description="Nuclear pore complex protein Nup214 phenylalanine-glycine (FG)" evidence="16">
    <location>
        <begin position="1866"/>
        <end position="1927"/>
    </location>
</feature>
<dbReference type="RefSeq" id="XP_028318649.1">
    <property type="nucleotide sequence ID" value="XM_028462848.1"/>
</dbReference>
<dbReference type="PANTHER" id="PTHR23193">
    <property type="entry name" value="NUCLEAR PORE COMPLEX PROTEIN NUP"/>
    <property type="match status" value="1"/>
</dbReference>
<sequence length="2046" mass="211507">MSDDMDSPPEREMKDFQFRQMKKARVFDPPDDLPKDRSSLVTISNKFGLTFVALDRTFKVYVTQDILAADKADGNANEIVNGIPALAEVTVELALHHLALSCDELTLSVCGTSEETGLSITFYDVRSFMNKTRPQKLPFALLQPAVAPGTSVQDLKWNPTHASMLAICLSDGSMKILDVVNAVKVQAELPAASGISCICWSPKGKQVAAGKMDATVSQYTPALEEKKVIQCPHFYTNEEPVKALDVLWLRTFVFAVVYAAADESLETPPELVLISLPKKDEKVEAKYVNFSESVYGSCTERQHHYFLSQVEDWDLMFAASAVAIEVSVIARQDDKMWELWLLEDASRAELPVTDTKDDTFPLGVAIDYTNQQSIFITNEKVLPPVPVMLMLSTEGLLCPFALLNLNPGVKQLVSPPTALALEGERLPPPGLAVQRSKAVVSVSSASPAFPSLSLTSLAAPSPAAPAAPFSTAPFSSAPLSLVSSSSSASSGFSFTLPNAGSTSAPSAFSLGTSTPLSSGSSGFSFAPKLPSETSSAPSAFSFNSVSIKPSAGIAAAAASTPNIIAPPQTQDTASLPTVKLNLNERFSAVESKAPAFSFISQPKPPAPSSSGLMAPVIPAAKPPTALPPVGPVQISTPPTALQKAASTMVRPQPPQTSVSVKALEKQLQQKKDSDPIMAGIAEEIAHFQKELEDLKARNANVWFKVGTNEEMRALRKDSDDLHVFTLEIKETTESLHGDIGTLKNTVLESFAWAEEAKIQSELSNNRTYRQLLFKKPLDPRNEEQLKEIRRLYQYVKFSVEDVNAVLDDEWEKHLEKKKKQKHMVVPGREGLYNTLSNNLYIINQQQNRVDQLVRELTSLRLYNKSATAAANQISATTSTTSMESELECLRDALLKARLDETPPKAKSQSPEIKILPGKQSQLRNFLSKRQMPPKRSTAPANLSRSAFLSPKYYEDRDEGSSPSFLPDSLEPHPDHLELEEEELLPLPPLISAMPPALSTPRHPTVVRTPSIQPGFGAIQSTPLAKINSLHGLGISPIASPVPSNKINLSGAESTALATRTVKHGAPPTERTLHSTISAQQAAATAALRRQMADQKPAFSSPFTAPVASQPGAVFGQQQLASNGSVSSSTAAAGFTSMASSTGGFGHSTAVINPSLTESTFKIVPQVVNVQDFIDKGTGSASSNISSTVPDPVSQVFTTISSNHAKRNPPQVVQKVPSESSSGLVFGAPKTDLSVVPTSSVEQSSSKGFSTGSAGFSFTPMTQGAQAFSNPLTEQPGSIFGQKPQSVPSSTSPAGSSAGGEFLGGFGNKSIEDTTNKNLFSTTGGFSQSTQPASPTLTLNEASEEEKENSNADVQPPKPTSGETLGVFSGLRVGQGEEVKDTSSTPAAAFAFGEAAAGLGKETVPFNFSPSLLKPVEESAEGDSSKVASSGSLFKPPEMSTKPAFSVPHSSATVSALPTSLSSLLSAPPYHPEEPKSPPQSSDPTPPPEKEPPQESPSFPVEAEPVVDASTTAVTAAATEPTPAPPLATPAPVLGPPPSYTASTEATLAVPDSVIPTSTPTAPQPSETTATTAPVSQEAPAVFQAPVSDKPGSIFTQSAPVTTDSSSLEVTPVISTAALSGPTSTTVTVTSAPAAAAGDAVFGQPAGAPASSAPAATGFGAAAFGAPTGTGFGKSVFGQVSGFGQPATANSSTTSSGFTFGQSAFGESPSGTTAGGAGGGGGLFGASTASNASSFSFGTGSANTASCTGTGSFGQTMSAFGQSSGFGQGSVFGSNTTTSPSTGFGFGQSAAFGSSFNSFGQQRTVFGQQQMPSGGGLFGSGSTSAPGSSPGGGFFSGLGGKPSEDAANKNPFGATASTGGFGQPAQLGSNSLFGTSGAKGFSFTQPAFSEQKSSGTFSTGGGSVASQGFGSFSTPAKSGGFGSAPVFGSPPSFGGSPGFGSTASFGSAPAFNSAIAPSAGKVFGEGTAASSMGGFGFASPPSAPSFGALANQSAPSFGTLAQQGPGFGSQPSSFQGFGQQPQAGGFSGNTFGAANQSGSQTFASWRN</sequence>
<evidence type="ECO:0000256" key="3">
    <source>
        <dbReference type="ARBA" id="ARBA00022737"/>
    </source>
</evidence>
<evidence type="ECO:0000256" key="11">
    <source>
        <dbReference type="ARBA" id="ARBA00068360"/>
    </source>
</evidence>
<evidence type="ECO:0000256" key="10">
    <source>
        <dbReference type="ARBA" id="ARBA00063892"/>
    </source>
</evidence>
<dbReference type="InterPro" id="IPR015943">
    <property type="entry name" value="WD40/YVTN_repeat-like_dom_sf"/>
</dbReference>
<dbReference type="Gene3D" id="2.130.10.10">
    <property type="entry name" value="YVTN repeat-like/Quinoprotein amine dehydrogenase"/>
    <property type="match status" value="1"/>
</dbReference>
<comment type="function">
    <text evidence="9">Part of the nuclear pore complex. Has a critical role in nucleocytoplasmic transport. May serve as a docking site in the receptor-mediated import of substrates across the nuclear pore complex.</text>
</comment>
<organism evidence="17 18">
    <name type="scientific">Gouania willdenowi</name>
    <name type="common">Blunt-snouted clingfish</name>
    <name type="synonym">Lepadogaster willdenowi</name>
    <dbReference type="NCBI Taxonomy" id="441366"/>
    <lineage>
        <taxon>Eukaryota</taxon>
        <taxon>Metazoa</taxon>
        <taxon>Chordata</taxon>
        <taxon>Craniata</taxon>
        <taxon>Vertebrata</taxon>
        <taxon>Euteleostomi</taxon>
        <taxon>Actinopterygii</taxon>
        <taxon>Neopterygii</taxon>
        <taxon>Teleostei</taxon>
        <taxon>Neoteleostei</taxon>
        <taxon>Acanthomorphata</taxon>
        <taxon>Ovalentaria</taxon>
        <taxon>Blenniimorphae</taxon>
        <taxon>Blenniiformes</taxon>
        <taxon>Gobiesocoidei</taxon>
        <taxon>Gobiesocidae</taxon>
        <taxon>Gobiesocinae</taxon>
        <taxon>Gouania</taxon>
    </lineage>
</organism>
<dbReference type="Ensembl" id="ENSGWIT00000029897.1">
    <property type="protein sequence ID" value="ENSGWIP00000027391.1"/>
    <property type="gene ID" value="ENSGWIG00000014333.1"/>
</dbReference>
<accession>A0A8C5EVH5</accession>
<dbReference type="CTD" id="8021"/>
<reference evidence="17" key="1">
    <citation type="submission" date="2020-06" db="EMBL/GenBank/DDBJ databases">
        <authorList>
            <consortium name="Wellcome Sanger Institute Data Sharing"/>
        </authorList>
    </citation>
    <scope>NUCLEOTIDE SEQUENCE [LARGE SCALE GENOMIC DNA]</scope>
</reference>
<dbReference type="Proteomes" id="UP000694680">
    <property type="component" value="Chromosome 12"/>
</dbReference>
<comment type="subcellular location">
    <subcellularLocation>
        <location evidence="1">Nucleus</location>
        <location evidence="1">Nuclear pore complex</location>
    </subcellularLocation>
</comment>
<evidence type="ECO:0000256" key="7">
    <source>
        <dbReference type="ARBA" id="ARBA00023132"/>
    </source>
</evidence>
<protein>
    <recommendedName>
        <fullName evidence="11">Nuclear pore complex protein Nup214</fullName>
    </recommendedName>
    <alternativeName>
        <fullName evidence="13">214 kDa nucleoporin</fullName>
    </alternativeName>
    <alternativeName>
        <fullName evidence="12">Nucleoporin Nup214</fullName>
    </alternativeName>
</protein>
<dbReference type="PANTHER" id="PTHR23193:SF21">
    <property type="entry name" value="NUCLEAR PORE COMPLEX PROTEIN NUP214"/>
    <property type="match status" value="1"/>
</dbReference>
<evidence type="ECO:0000313" key="18">
    <source>
        <dbReference type="Proteomes" id="UP000694680"/>
    </source>
</evidence>
<dbReference type="FunFam" id="2.130.10.10:FF:000142">
    <property type="entry name" value="Nuclear pore complex protein Nup214"/>
    <property type="match status" value="1"/>
</dbReference>